<gene>
    <name evidence="1" type="ORF">ESA94_09575</name>
</gene>
<proteinExistence type="predicted"/>
<dbReference type="AlphaFoldDB" id="A0A4Q1CK40"/>
<dbReference type="RefSeq" id="WP_129130663.1">
    <property type="nucleotide sequence ID" value="NZ_SDHW01000002.1"/>
</dbReference>
<protein>
    <recommendedName>
        <fullName evidence="3">Lipoprotein</fullName>
    </recommendedName>
</protein>
<reference evidence="1 2" key="1">
    <citation type="submission" date="2019-01" db="EMBL/GenBank/DDBJ databases">
        <title>Lacibacter sp. strain TTM-7.</title>
        <authorList>
            <person name="Chen W.-M."/>
        </authorList>
    </citation>
    <scope>NUCLEOTIDE SEQUENCE [LARGE SCALE GENOMIC DNA]</scope>
    <source>
        <strain evidence="1 2">TTM-7</strain>
    </source>
</reference>
<comment type="caution">
    <text evidence="1">The sequence shown here is derived from an EMBL/GenBank/DDBJ whole genome shotgun (WGS) entry which is preliminary data.</text>
</comment>
<sequence length="102" mass="11144">MKQFLFLFLLLGFVACDDSQKSDNEKESSEAKIEIKGDSGEIKINNEGISIQGADSAGIKINSEDGIKIEGKDGKVEIKTDEGGKIKLEKKGKEVNIQIKEN</sequence>
<keyword evidence="2" id="KW-1185">Reference proteome</keyword>
<name>A0A4Q1CK40_9BACT</name>
<dbReference type="OrthoDB" id="9858477at2"/>
<dbReference type="EMBL" id="SDHW01000002">
    <property type="protein sequence ID" value="RXK60702.1"/>
    <property type="molecule type" value="Genomic_DNA"/>
</dbReference>
<dbReference type="PROSITE" id="PS51257">
    <property type="entry name" value="PROKAR_LIPOPROTEIN"/>
    <property type="match status" value="1"/>
</dbReference>
<accession>A0A4Q1CK40</accession>
<evidence type="ECO:0008006" key="3">
    <source>
        <dbReference type="Google" id="ProtNLM"/>
    </source>
</evidence>
<evidence type="ECO:0000313" key="2">
    <source>
        <dbReference type="Proteomes" id="UP000290204"/>
    </source>
</evidence>
<organism evidence="1 2">
    <name type="scientific">Lacibacter luteus</name>
    <dbReference type="NCBI Taxonomy" id="2508719"/>
    <lineage>
        <taxon>Bacteria</taxon>
        <taxon>Pseudomonadati</taxon>
        <taxon>Bacteroidota</taxon>
        <taxon>Chitinophagia</taxon>
        <taxon>Chitinophagales</taxon>
        <taxon>Chitinophagaceae</taxon>
        <taxon>Lacibacter</taxon>
    </lineage>
</organism>
<dbReference type="Proteomes" id="UP000290204">
    <property type="component" value="Unassembled WGS sequence"/>
</dbReference>
<evidence type="ECO:0000313" key="1">
    <source>
        <dbReference type="EMBL" id="RXK60702.1"/>
    </source>
</evidence>